<name>A0A3N1CNK8_9ACTN</name>
<evidence type="ECO:0000313" key="3">
    <source>
        <dbReference type="Proteomes" id="UP000272400"/>
    </source>
</evidence>
<comment type="caution">
    <text evidence="2">The sequence shown here is derived from an EMBL/GenBank/DDBJ whole genome shotgun (WGS) entry which is preliminary data.</text>
</comment>
<dbReference type="RefSeq" id="WP_123661863.1">
    <property type="nucleotide sequence ID" value="NZ_RJKE01000001.1"/>
</dbReference>
<dbReference type="EMBL" id="RJKE01000001">
    <property type="protein sequence ID" value="ROO82900.1"/>
    <property type="molecule type" value="Genomic_DNA"/>
</dbReference>
<evidence type="ECO:0000313" key="2">
    <source>
        <dbReference type="EMBL" id="ROO82900.1"/>
    </source>
</evidence>
<keyword evidence="1" id="KW-1133">Transmembrane helix</keyword>
<dbReference type="OrthoDB" id="3695060at2"/>
<feature type="transmembrane region" description="Helical" evidence="1">
    <location>
        <begin position="206"/>
        <end position="226"/>
    </location>
</feature>
<sequence>MSQRKSGSNAGCLIAVVLALVCFVLPLGWSLWDEGVFDEDLAYDTTATALDADDTARIQQVYTDAAKAHGICYGWSVEAGTGAPQEKGSNLGLGVDVMSRPEECPRWIVMAVNYSYIYKEWSSVNVNASDNIQEFDVDPGALERAKLYDSLEPQGISELADLLGALPMLASTESGGALAAIPAREQTTDPTASSNDELSPVHGFGWYFWLALGAVLVLLGLIWIISGTLKARKAERP</sequence>
<protein>
    <submittedName>
        <fullName evidence="2">Uncharacterized protein</fullName>
    </submittedName>
</protein>
<evidence type="ECO:0000256" key="1">
    <source>
        <dbReference type="SAM" id="Phobius"/>
    </source>
</evidence>
<organism evidence="2 3">
    <name type="scientific">Actinocorallia herbida</name>
    <dbReference type="NCBI Taxonomy" id="58109"/>
    <lineage>
        <taxon>Bacteria</taxon>
        <taxon>Bacillati</taxon>
        <taxon>Actinomycetota</taxon>
        <taxon>Actinomycetes</taxon>
        <taxon>Streptosporangiales</taxon>
        <taxon>Thermomonosporaceae</taxon>
        <taxon>Actinocorallia</taxon>
    </lineage>
</organism>
<gene>
    <name evidence="2" type="ORF">EDD29_0385</name>
</gene>
<reference evidence="2 3" key="1">
    <citation type="submission" date="2018-11" db="EMBL/GenBank/DDBJ databases">
        <title>Sequencing the genomes of 1000 actinobacteria strains.</title>
        <authorList>
            <person name="Klenk H.-P."/>
        </authorList>
    </citation>
    <scope>NUCLEOTIDE SEQUENCE [LARGE SCALE GENOMIC DNA]</scope>
    <source>
        <strain evidence="2 3">DSM 44254</strain>
    </source>
</reference>
<proteinExistence type="predicted"/>
<dbReference type="AlphaFoldDB" id="A0A3N1CNK8"/>
<keyword evidence="1" id="KW-0812">Transmembrane</keyword>
<dbReference type="Proteomes" id="UP000272400">
    <property type="component" value="Unassembled WGS sequence"/>
</dbReference>
<accession>A0A3N1CNK8</accession>
<keyword evidence="1" id="KW-0472">Membrane</keyword>
<feature type="transmembrane region" description="Helical" evidence="1">
    <location>
        <begin position="12"/>
        <end position="32"/>
    </location>
</feature>
<keyword evidence="3" id="KW-1185">Reference proteome</keyword>